<proteinExistence type="predicted"/>
<dbReference type="InterPro" id="IPR003439">
    <property type="entry name" value="ABC_transporter-like_ATP-bd"/>
</dbReference>
<dbReference type="SUPFAM" id="SSF52540">
    <property type="entry name" value="P-loop containing nucleoside triphosphate hydrolases"/>
    <property type="match status" value="1"/>
</dbReference>
<dbReference type="RefSeq" id="WP_154407122.1">
    <property type="nucleotide sequence ID" value="NZ_VUNR01000014.1"/>
</dbReference>
<dbReference type="SMART" id="SM00382">
    <property type="entry name" value="AAA"/>
    <property type="match status" value="1"/>
</dbReference>
<keyword evidence="1" id="KW-0813">Transport</keyword>
<feature type="domain" description="ABC transporter" evidence="4">
    <location>
        <begin position="21"/>
        <end position="251"/>
    </location>
</feature>
<keyword evidence="3 5" id="KW-0067">ATP-binding</keyword>
<dbReference type="EMBL" id="VUNR01000014">
    <property type="protein sequence ID" value="MSU08960.1"/>
    <property type="molecule type" value="Genomic_DNA"/>
</dbReference>
<dbReference type="GO" id="GO:0005524">
    <property type="term" value="F:ATP binding"/>
    <property type="evidence" value="ECO:0007669"/>
    <property type="project" value="UniProtKB-KW"/>
</dbReference>
<protein>
    <submittedName>
        <fullName evidence="5">Metal ABC transporter ATP-binding protein</fullName>
    </submittedName>
</protein>
<dbReference type="InterPro" id="IPR003593">
    <property type="entry name" value="AAA+_ATPase"/>
</dbReference>
<dbReference type="PROSITE" id="PS50893">
    <property type="entry name" value="ABC_TRANSPORTER_2"/>
    <property type="match status" value="1"/>
</dbReference>
<dbReference type="PANTHER" id="PTHR42734">
    <property type="entry name" value="METAL TRANSPORT SYSTEM ATP-BINDING PROTEIN TM_0124-RELATED"/>
    <property type="match status" value="1"/>
</dbReference>
<evidence type="ECO:0000256" key="3">
    <source>
        <dbReference type="ARBA" id="ARBA00022840"/>
    </source>
</evidence>
<evidence type="ECO:0000256" key="1">
    <source>
        <dbReference type="ARBA" id="ARBA00022448"/>
    </source>
</evidence>
<dbReference type="InterPro" id="IPR017871">
    <property type="entry name" value="ABC_transporter-like_CS"/>
</dbReference>
<dbReference type="Pfam" id="PF00005">
    <property type="entry name" value="ABC_tran"/>
    <property type="match status" value="1"/>
</dbReference>
<comment type="caution">
    <text evidence="5">The sequence shown here is derived from an EMBL/GenBank/DDBJ whole genome shotgun (WGS) entry which is preliminary data.</text>
</comment>
<reference evidence="5 6" key="1">
    <citation type="submission" date="2019-08" db="EMBL/GenBank/DDBJ databases">
        <title>In-depth cultivation of the pig gut microbiome towards novel bacterial diversity and tailored functional studies.</title>
        <authorList>
            <person name="Wylensek D."/>
            <person name="Hitch T.C.A."/>
            <person name="Clavel T."/>
        </authorList>
    </citation>
    <scope>NUCLEOTIDE SEQUENCE [LARGE SCALE GENOMIC DNA]</scope>
    <source>
        <strain evidence="5 6">WCA-693-APC-5D-A</strain>
    </source>
</reference>
<keyword evidence="2" id="KW-0547">Nucleotide-binding</keyword>
<gene>
    <name evidence="5" type="ORF">FYJ84_08180</name>
</gene>
<evidence type="ECO:0000256" key="2">
    <source>
        <dbReference type="ARBA" id="ARBA00022741"/>
    </source>
</evidence>
<sequence length="310" mass="33728">MLRKLFHHASSQSDCTKLCCTRIESFGVRAGNLVIFEDVNIHVHCGQLTAIIGPNGAGKSTLLRAILGEVPHTGQLKYTDAKGKHTGSPVIGYVPQYLKFDVSAPITVQDLFAACLSNRPVWLLPVNNRQRILESLRRVKAAELIDRTLGALSGGELQRVLVALALNPMPDLLLLDEPVSGVDQNGLEIFYEILEDLQNNEDMAIILVSHDLNMVARHADQVVLMNKGVVCSGSPEEVFRDRRTRKIFGMLAGDGTRDRGTGFEWLPHRKKSVGEGCSCDCDCGSISKSDAGFGSGDGNIYDVGQEGDGR</sequence>
<name>A0A6I2UHB7_9FIRM</name>
<evidence type="ECO:0000313" key="6">
    <source>
        <dbReference type="Proteomes" id="UP000433181"/>
    </source>
</evidence>
<keyword evidence="6" id="KW-1185">Reference proteome</keyword>
<dbReference type="PROSITE" id="PS00211">
    <property type="entry name" value="ABC_TRANSPORTER_1"/>
    <property type="match status" value="1"/>
</dbReference>
<evidence type="ECO:0000259" key="4">
    <source>
        <dbReference type="PROSITE" id="PS50893"/>
    </source>
</evidence>
<dbReference type="GO" id="GO:0016887">
    <property type="term" value="F:ATP hydrolysis activity"/>
    <property type="evidence" value="ECO:0007669"/>
    <property type="project" value="InterPro"/>
</dbReference>
<dbReference type="Proteomes" id="UP000433181">
    <property type="component" value="Unassembled WGS sequence"/>
</dbReference>
<dbReference type="Gene3D" id="3.40.50.300">
    <property type="entry name" value="P-loop containing nucleotide triphosphate hydrolases"/>
    <property type="match status" value="1"/>
</dbReference>
<dbReference type="InterPro" id="IPR050153">
    <property type="entry name" value="Metal_Ion_Import_ABC"/>
</dbReference>
<dbReference type="InterPro" id="IPR027417">
    <property type="entry name" value="P-loop_NTPase"/>
</dbReference>
<dbReference type="PANTHER" id="PTHR42734:SF7">
    <property type="entry name" value="ATP-BINDING COMPONENT OF ABC TRANSPORTER-RELATED"/>
    <property type="match status" value="1"/>
</dbReference>
<accession>A0A6I2UHB7</accession>
<dbReference type="AlphaFoldDB" id="A0A6I2UHB7"/>
<organism evidence="5 6">
    <name type="scientific">Anaerovibrio slackiae</name>
    <dbReference type="NCBI Taxonomy" id="2652309"/>
    <lineage>
        <taxon>Bacteria</taxon>
        <taxon>Bacillati</taxon>
        <taxon>Bacillota</taxon>
        <taxon>Negativicutes</taxon>
        <taxon>Selenomonadales</taxon>
        <taxon>Selenomonadaceae</taxon>
        <taxon>Anaerovibrio</taxon>
    </lineage>
</organism>
<dbReference type="GeneID" id="96778892"/>
<evidence type="ECO:0000313" key="5">
    <source>
        <dbReference type="EMBL" id="MSU08960.1"/>
    </source>
</evidence>